<organism evidence="12">
    <name type="scientific">Protaetia brevitarsis</name>
    <name type="common">White-spotted flower chafer beetle</name>
    <name type="synonym">Liocola brevitarsis</name>
    <dbReference type="NCBI Taxonomy" id="348688"/>
    <lineage>
        <taxon>Eukaryota</taxon>
        <taxon>Metazoa</taxon>
        <taxon>Ecdysozoa</taxon>
        <taxon>Arthropoda</taxon>
        <taxon>Hexapoda</taxon>
        <taxon>Insecta</taxon>
        <taxon>Pterygota</taxon>
        <taxon>Neoptera</taxon>
        <taxon>Endopterygota</taxon>
        <taxon>Coleoptera</taxon>
        <taxon>Polyphaga</taxon>
        <taxon>Scarabaeiformia</taxon>
        <taxon>Scarabaeidae</taxon>
        <taxon>Cetoniinae</taxon>
        <taxon>Protaetia</taxon>
        <taxon>Liocola</taxon>
    </lineage>
</organism>
<dbReference type="GO" id="GO:0005549">
    <property type="term" value="F:odorant binding"/>
    <property type="evidence" value="ECO:0007669"/>
    <property type="project" value="InterPro"/>
</dbReference>
<gene>
    <name evidence="12" type="primary">OR61</name>
</gene>
<evidence type="ECO:0000256" key="11">
    <source>
        <dbReference type="SAM" id="SignalP"/>
    </source>
</evidence>
<proteinExistence type="evidence at transcript level"/>
<evidence type="ECO:0000256" key="7">
    <source>
        <dbReference type="ARBA" id="ARBA00023136"/>
    </source>
</evidence>
<dbReference type="Pfam" id="PF02949">
    <property type="entry name" value="7tm_6"/>
    <property type="match status" value="1"/>
</dbReference>
<feature type="transmembrane region" description="Helical" evidence="10">
    <location>
        <begin position="202"/>
        <end position="224"/>
    </location>
</feature>
<feature type="transmembrane region" description="Helical" evidence="10">
    <location>
        <begin position="82"/>
        <end position="101"/>
    </location>
</feature>
<dbReference type="PANTHER" id="PTHR21137">
    <property type="entry name" value="ODORANT RECEPTOR"/>
    <property type="match status" value="1"/>
</dbReference>
<reference evidence="12" key="1">
    <citation type="submission" date="2018-05" db="EMBL/GenBank/DDBJ databases">
        <title>Identification and expression analysis of candidate chemosensory receptors in the white-spotted flower chafer, Protaetia brevitarsis.</title>
        <authorList>
            <person name="Zhang T."/>
        </authorList>
    </citation>
    <scope>NUCLEOTIDE SEQUENCE</scope>
</reference>
<accession>A0A411HR66</accession>
<evidence type="ECO:0000256" key="3">
    <source>
        <dbReference type="ARBA" id="ARBA00022606"/>
    </source>
</evidence>
<dbReference type="AlphaFoldDB" id="A0A411HR66"/>
<keyword evidence="2" id="KW-1003">Cell membrane</keyword>
<evidence type="ECO:0000256" key="6">
    <source>
        <dbReference type="ARBA" id="ARBA00022989"/>
    </source>
</evidence>
<evidence type="ECO:0000256" key="4">
    <source>
        <dbReference type="ARBA" id="ARBA00022692"/>
    </source>
</evidence>
<dbReference type="EMBL" id="MH324894">
    <property type="protein sequence ID" value="QBB72993.1"/>
    <property type="molecule type" value="mRNA"/>
</dbReference>
<evidence type="ECO:0000256" key="8">
    <source>
        <dbReference type="ARBA" id="ARBA00023170"/>
    </source>
</evidence>
<keyword evidence="4 10" id="KW-0812">Transmembrane</keyword>
<keyword evidence="5" id="KW-0552">Olfaction</keyword>
<evidence type="ECO:0000256" key="2">
    <source>
        <dbReference type="ARBA" id="ARBA00022475"/>
    </source>
</evidence>
<feature type="transmembrane region" description="Helical" evidence="10">
    <location>
        <begin position="236"/>
        <end position="254"/>
    </location>
</feature>
<feature type="transmembrane region" description="Helical" evidence="10">
    <location>
        <begin position="121"/>
        <end position="142"/>
    </location>
</feature>
<keyword evidence="3" id="KW-0716">Sensory transduction</keyword>
<feature type="chain" id="PRO_5019583345" evidence="11">
    <location>
        <begin position="18"/>
        <end position="332"/>
    </location>
</feature>
<keyword evidence="6 10" id="KW-1133">Transmembrane helix</keyword>
<name>A0A411HR66_PROBE</name>
<evidence type="ECO:0000256" key="5">
    <source>
        <dbReference type="ARBA" id="ARBA00022725"/>
    </source>
</evidence>
<evidence type="ECO:0000256" key="1">
    <source>
        <dbReference type="ARBA" id="ARBA00004651"/>
    </source>
</evidence>
<protein>
    <submittedName>
        <fullName evidence="12">Odorant receptor</fullName>
    </submittedName>
</protein>
<comment type="subcellular location">
    <subcellularLocation>
        <location evidence="1">Cell membrane</location>
        <topology evidence="1">Multi-pass membrane protein</topology>
    </subcellularLocation>
</comment>
<dbReference type="InterPro" id="IPR004117">
    <property type="entry name" value="7tm6_olfct_rcpt"/>
</dbReference>
<keyword evidence="11" id="KW-0732">Signal</keyword>
<evidence type="ECO:0000256" key="10">
    <source>
        <dbReference type="SAM" id="Phobius"/>
    </source>
</evidence>
<keyword evidence="7 10" id="KW-0472">Membrane</keyword>
<evidence type="ECO:0000256" key="9">
    <source>
        <dbReference type="ARBA" id="ARBA00023224"/>
    </source>
</evidence>
<dbReference type="GO" id="GO:0007165">
    <property type="term" value="P:signal transduction"/>
    <property type="evidence" value="ECO:0007669"/>
    <property type="project" value="UniProtKB-KW"/>
</dbReference>
<dbReference type="PANTHER" id="PTHR21137:SF35">
    <property type="entry name" value="ODORANT RECEPTOR 19A-RELATED"/>
    <property type="match status" value="1"/>
</dbReference>
<keyword evidence="9" id="KW-0807">Transducer</keyword>
<evidence type="ECO:0000313" key="12">
    <source>
        <dbReference type="EMBL" id="QBB72993.1"/>
    </source>
</evidence>
<dbReference type="GO" id="GO:0005886">
    <property type="term" value="C:plasma membrane"/>
    <property type="evidence" value="ECO:0007669"/>
    <property type="project" value="UniProtKB-SubCell"/>
</dbReference>
<feature type="signal peptide" evidence="11">
    <location>
        <begin position="1"/>
        <end position="17"/>
    </location>
</feature>
<sequence>MLTAIIFILSNLAKAEGEVYVETLENFISVFHVLFKYLLTMYYKKDFAELMQKKAKHFWRNSRNGDKHLTASIDNLYKGINILQITMAVGLIVIAEIYFLIPYFNPNTIYFFHSYVFVDSVVVEVFLLACQYYTILLVPPIIMGYDYMYLCLCTELAVQIKLLKQKLKETFTSTNGDILKSIAICVEQHELLLWIHNRMQRIYSITLLFHYFVTLITICFDMYQAFVRQNDLSNEILKMVSLTAIVAQFAFYCVPAELVSSEFADIANAVYMSKWYNHKAKIQKLILPTMIRSQRSHYLSGLGFVDINIEAFGSVIRKAFSFYAVIKQVLNE</sequence>
<keyword evidence="8 12" id="KW-0675">Receptor</keyword>
<dbReference type="GO" id="GO:0004984">
    <property type="term" value="F:olfactory receptor activity"/>
    <property type="evidence" value="ECO:0007669"/>
    <property type="project" value="InterPro"/>
</dbReference>